<reference evidence="8" key="2">
    <citation type="submission" date="2025-08" db="UniProtKB">
        <authorList>
            <consortium name="Ensembl"/>
        </authorList>
    </citation>
    <scope>IDENTIFICATION</scope>
</reference>
<evidence type="ECO:0000256" key="3">
    <source>
        <dbReference type="ARBA" id="ARBA00022490"/>
    </source>
</evidence>
<feature type="compositionally biased region" description="Low complexity" evidence="6">
    <location>
        <begin position="441"/>
        <end position="450"/>
    </location>
</feature>
<dbReference type="Gene3D" id="2.30.29.30">
    <property type="entry name" value="Pleckstrin-homology domain (PH domain)/Phosphotyrosine-binding domain (PTB)"/>
    <property type="match status" value="1"/>
</dbReference>
<dbReference type="PANTHER" id="PTHR47695:SF4">
    <property type="entry name" value="DISABLED HOMOLOG 1"/>
    <property type="match status" value="1"/>
</dbReference>
<dbReference type="GO" id="GO:0001764">
    <property type="term" value="P:neuron migration"/>
    <property type="evidence" value="ECO:0007669"/>
    <property type="project" value="TreeGrafter"/>
</dbReference>
<dbReference type="InterPro" id="IPR048559">
    <property type="entry name" value="DAB1/2_SBM"/>
</dbReference>
<dbReference type="InterPro" id="IPR048561">
    <property type="entry name" value="Dab_PTB"/>
</dbReference>
<dbReference type="Pfam" id="PF21792">
    <property type="entry name" value="DAB2_SBM"/>
    <property type="match status" value="1"/>
</dbReference>
<proteinExistence type="predicted"/>
<feature type="region of interest" description="Disordered" evidence="6">
    <location>
        <begin position="222"/>
        <end position="241"/>
    </location>
</feature>
<evidence type="ECO:0000256" key="1">
    <source>
        <dbReference type="ARBA" id="ARBA00004496"/>
    </source>
</evidence>
<evidence type="ECO:0000256" key="5">
    <source>
        <dbReference type="ARBA" id="ARBA00022782"/>
    </source>
</evidence>
<dbReference type="InterPro" id="IPR006020">
    <property type="entry name" value="PTB/PI_dom"/>
</dbReference>
<feature type="compositionally biased region" description="Low complexity" evidence="6">
    <location>
        <begin position="458"/>
        <end position="474"/>
    </location>
</feature>
<dbReference type="Ensembl" id="ENSSFOT00015023439.2">
    <property type="protein sequence ID" value="ENSSFOP00015023184.2"/>
    <property type="gene ID" value="ENSSFOG00015014836.2"/>
</dbReference>
<dbReference type="Proteomes" id="UP000694397">
    <property type="component" value="Chromosome 3"/>
</dbReference>
<accession>A0A8C9RP10</accession>
<evidence type="ECO:0000256" key="6">
    <source>
        <dbReference type="SAM" id="MobiDB-lite"/>
    </source>
</evidence>
<dbReference type="SMART" id="SM00462">
    <property type="entry name" value="PTB"/>
    <property type="match status" value="1"/>
</dbReference>
<dbReference type="AlphaFoldDB" id="A0A8C9RP10"/>
<evidence type="ECO:0000256" key="4">
    <source>
        <dbReference type="ARBA" id="ARBA00022553"/>
    </source>
</evidence>
<dbReference type="SUPFAM" id="SSF50729">
    <property type="entry name" value="PH domain-like"/>
    <property type="match status" value="1"/>
</dbReference>
<evidence type="ECO:0000313" key="9">
    <source>
        <dbReference type="Proteomes" id="UP000694397"/>
    </source>
</evidence>
<dbReference type="PROSITE" id="PS01179">
    <property type="entry name" value="PID"/>
    <property type="match status" value="1"/>
</dbReference>
<dbReference type="Pfam" id="PF00640">
    <property type="entry name" value="PID"/>
    <property type="match status" value="1"/>
</dbReference>
<dbReference type="OrthoDB" id="10069833at2759"/>
<comment type="subcellular location">
    <subcellularLocation>
        <location evidence="1">Cytoplasm</location>
    </subcellularLocation>
</comment>
<reference evidence="8 9" key="1">
    <citation type="submission" date="2019-04" db="EMBL/GenBank/DDBJ databases">
        <authorList>
            <consortium name="Wellcome Sanger Institute Data Sharing"/>
        </authorList>
    </citation>
    <scope>NUCLEOTIDE SEQUENCE [LARGE SCALE GENOMIC DNA]</scope>
</reference>
<dbReference type="GeneTree" id="ENSGT00940000158038"/>
<dbReference type="InterPro" id="IPR011993">
    <property type="entry name" value="PH-like_dom_sf"/>
</dbReference>
<gene>
    <name evidence="8" type="primary">LOC108935187</name>
</gene>
<name>A0A8C9RP10_SCLFO</name>
<dbReference type="FunFam" id="2.30.29.30:FF:000035">
    <property type="entry name" value="Disabled homolog 2 isoform 1"/>
    <property type="match status" value="1"/>
</dbReference>
<keyword evidence="2" id="KW-0217">Developmental protein</keyword>
<keyword evidence="9" id="KW-1185">Reference proteome</keyword>
<feature type="domain" description="PID" evidence="7">
    <location>
        <begin position="15"/>
        <end position="146"/>
    </location>
</feature>
<reference evidence="8" key="3">
    <citation type="submission" date="2025-09" db="UniProtKB">
        <authorList>
            <consortium name="Ensembl"/>
        </authorList>
    </citation>
    <scope>IDENTIFICATION</scope>
</reference>
<feature type="region of interest" description="Disordered" evidence="6">
    <location>
        <begin position="362"/>
        <end position="381"/>
    </location>
</feature>
<feature type="compositionally biased region" description="Low complexity" evidence="6">
    <location>
        <begin position="222"/>
        <end position="237"/>
    </location>
</feature>
<evidence type="ECO:0000259" key="7">
    <source>
        <dbReference type="PROSITE" id="PS01179"/>
    </source>
</evidence>
<evidence type="ECO:0000256" key="2">
    <source>
        <dbReference type="ARBA" id="ARBA00022473"/>
    </source>
</evidence>
<evidence type="ECO:0000313" key="8">
    <source>
        <dbReference type="Ensembl" id="ENSSFOP00015023184.2"/>
    </source>
</evidence>
<keyword evidence="4" id="KW-0597">Phosphoprotein</keyword>
<dbReference type="GO" id="GO:0005737">
    <property type="term" value="C:cytoplasm"/>
    <property type="evidence" value="ECO:0007669"/>
    <property type="project" value="UniProtKB-SubCell"/>
</dbReference>
<sequence>MTLNGSLFLALTEWDGVRYKAKLIGIDEVTAARGDKLCQDSMMKLKGIAAAGRSKGEHKQKVFLTVSFGGIKIFDERSGILQHHHAVHEISYIAKDITDHRAFGYVCGKEGHHRFVAIKTAQSAEPVILDLRDLFQLIYEIKQREELEKKAQKDKQCEQAVYQVNPYIVFEAGLEPIRDPQSEESVYQVPTSQQKEGVYDVPKRHPLSNINQLELFGDMSTPPDITSPSTPASPANTLGPGVAHQPPSELFASFSPASVPSGYVTMGAVQATQWGQQPFAAQAPMAFGVQPPVQVAQVIPGAQPMMWGQAGLFPATQQQWAAMAGAFPQAAFMPTQPVGPLPAAMFPSLAPVAAAALTPTCERPAGPVSSPVHTDRSRQKMSKEMFKDFQMAKPPTTSTRKTDQPCLASTSDAFSSYFNRVGTAQDNDDCDDFDISQLNLTPVTSTTPSTNSPPTPAPRQSSPSKSSTSHASDPPTDDSFGEAEGSPSRSGEDDAVSIHDREGSLRYRKQNFSAGTS</sequence>
<protein>
    <submittedName>
        <fullName evidence="8">DAB adaptor protein 1</fullName>
    </submittedName>
</protein>
<dbReference type="PANTHER" id="PTHR47695">
    <property type="entry name" value="PID DOMAIN-CONTAINING PROTEIN"/>
    <property type="match status" value="1"/>
</dbReference>
<feature type="region of interest" description="Disordered" evidence="6">
    <location>
        <begin position="440"/>
        <end position="517"/>
    </location>
</feature>
<feature type="compositionally biased region" description="Basic and acidic residues" evidence="6">
    <location>
        <begin position="490"/>
        <end position="505"/>
    </location>
</feature>
<organism evidence="8 9">
    <name type="scientific">Scleropages formosus</name>
    <name type="common">Asian bonytongue</name>
    <name type="synonym">Osteoglossum formosum</name>
    <dbReference type="NCBI Taxonomy" id="113540"/>
    <lineage>
        <taxon>Eukaryota</taxon>
        <taxon>Metazoa</taxon>
        <taxon>Chordata</taxon>
        <taxon>Craniata</taxon>
        <taxon>Vertebrata</taxon>
        <taxon>Euteleostomi</taxon>
        <taxon>Actinopterygii</taxon>
        <taxon>Neopterygii</taxon>
        <taxon>Teleostei</taxon>
        <taxon>Osteoglossocephala</taxon>
        <taxon>Osteoglossomorpha</taxon>
        <taxon>Osteoglossiformes</taxon>
        <taxon>Osteoglossidae</taxon>
        <taxon>Scleropages</taxon>
    </lineage>
</organism>
<keyword evidence="3" id="KW-0963">Cytoplasm</keyword>
<keyword evidence="5" id="KW-0221">Differentiation</keyword>
<dbReference type="CDD" id="cd01215">
    <property type="entry name" value="PTB_Dab"/>
    <property type="match status" value="1"/>
</dbReference>